<proteinExistence type="predicted"/>
<comment type="caution">
    <text evidence="2">The sequence shown here is derived from an EMBL/GenBank/DDBJ whole genome shotgun (WGS) entry which is preliminary data.</text>
</comment>
<gene>
    <name evidence="2" type="ORF">PYX00_005040</name>
</gene>
<organism evidence="2">
    <name type="scientific">Menopon gallinae</name>
    <name type="common">poultry shaft louse</name>
    <dbReference type="NCBI Taxonomy" id="328185"/>
    <lineage>
        <taxon>Eukaryota</taxon>
        <taxon>Metazoa</taxon>
        <taxon>Ecdysozoa</taxon>
        <taxon>Arthropoda</taxon>
        <taxon>Hexapoda</taxon>
        <taxon>Insecta</taxon>
        <taxon>Pterygota</taxon>
        <taxon>Neoptera</taxon>
        <taxon>Paraneoptera</taxon>
        <taxon>Psocodea</taxon>
        <taxon>Troctomorpha</taxon>
        <taxon>Phthiraptera</taxon>
        <taxon>Amblycera</taxon>
        <taxon>Menoponidae</taxon>
        <taxon>Menopon</taxon>
    </lineage>
</organism>
<evidence type="ECO:0000256" key="1">
    <source>
        <dbReference type="SAM" id="MobiDB-lite"/>
    </source>
</evidence>
<sequence>MPKFEQHDKSREVGRSSADEFTIGSACTTASEGSEVRFGQGKDSSANGFRLAAEETAKQDARDSLSQGQHWSCEIRTDSGFYDRKEPCPKNLDEYHRIELPFKSTSSPRVGKPVEDICGP</sequence>
<reference evidence="2" key="1">
    <citation type="journal article" date="2024" name="Gigascience">
        <title>Chromosome-level genome of the poultry shaft louse Menopon gallinae provides insight into the host-switching and adaptive evolution of parasitic lice.</title>
        <authorList>
            <person name="Xu Y."/>
            <person name="Ma L."/>
            <person name="Liu S."/>
            <person name="Liang Y."/>
            <person name="Liu Q."/>
            <person name="He Z."/>
            <person name="Tian L."/>
            <person name="Duan Y."/>
            <person name="Cai W."/>
            <person name="Li H."/>
            <person name="Song F."/>
        </authorList>
    </citation>
    <scope>NUCLEOTIDE SEQUENCE</scope>
    <source>
        <strain evidence="2">Cailab_2023a</strain>
    </source>
</reference>
<name>A0AAW2I701_9NEOP</name>
<feature type="region of interest" description="Disordered" evidence="1">
    <location>
        <begin position="1"/>
        <end position="26"/>
    </location>
</feature>
<dbReference type="EMBL" id="JARGDH010000002">
    <property type="protein sequence ID" value="KAL0277924.1"/>
    <property type="molecule type" value="Genomic_DNA"/>
</dbReference>
<accession>A0AAW2I701</accession>
<dbReference type="AlphaFoldDB" id="A0AAW2I701"/>
<evidence type="ECO:0000313" key="2">
    <source>
        <dbReference type="EMBL" id="KAL0277924.1"/>
    </source>
</evidence>
<feature type="compositionally biased region" description="Basic and acidic residues" evidence="1">
    <location>
        <begin position="1"/>
        <end position="18"/>
    </location>
</feature>
<protein>
    <submittedName>
        <fullName evidence="2">Uncharacterized protein</fullName>
    </submittedName>
</protein>